<dbReference type="EMBL" id="WNXC01000001">
    <property type="protein sequence ID" value="MBB2148559.1"/>
    <property type="molecule type" value="Genomic_DNA"/>
</dbReference>
<feature type="transmembrane region" description="Helical" evidence="1">
    <location>
        <begin position="120"/>
        <end position="139"/>
    </location>
</feature>
<organism evidence="2 3">
    <name type="scientific">Pedobacter gandavensis</name>
    <dbReference type="NCBI Taxonomy" id="2679963"/>
    <lineage>
        <taxon>Bacteria</taxon>
        <taxon>Pseudomonadati</taxon>
        <taxon>Bacteroidota</taxon>
        <taxon>Sphingobacteriia</taxon>
        <taxon>Sphingobacteriales</taxon>
        <taxon>Sphingobacteriaceae</taxon>
        <taxon>Pedobacter</taxon>
    </lineage>
</organism>
<keyword evidence="1" id="KW-0812">Transmembrane</keyword>
<accession>A0ABR6EUQ2</accession>
<proteinExistence type="predicted"/>
<evidence type="ECO:0000313" key="3">
    <source>
        <dbReference type="Proteomes" id="UP000636110"/>
    </source>
</evidence>
<protein>
    <submittedName>
        <fullName evidence="2">Uncharacterized protein</fullName>
    </submittedName>
</protein>
<evidence type="ECO:0000256" key="1">
    <source>
        <dbReference type="SAM" id="Phobius"/>
    </source>
</evidence>
<sequence>MAFLPYEQLSYKSPLKIDDAIERLGDKIDPYPSLLNWKFGKLDQPFKGTMDGNEFVISKITSINMGIHPYFYGEIRENEAGSIIHIVIRPFIPIIVFSALFGGLVLLIGFLNDFILPRMLFPLGITLFIYTVLTASFKFQASFIKDDLMEIFEVKAV</sequence>
<feature type="transmembrane region" description="Helical" evidence="1">
    <location>
        <begin position="86"/>
        <end position="108"/>
    </location>
</feature>
<name>A0ABR6EUQ2_9SPHI</name>
<reference evidence="2 3" key="1">
    <citation type="submission" date="2019-11" db="EMBL/GenBank/DDBJ databases">
        <title>Description of Pedobacter sp. LMG 31462T.</title>
        <authorList>
            <person name="Carlier A."/>
            <person name="Qi S."/>
            <person name="Vandamme P."/>
        </authorList>
    </citation>
    <scope>NUCLEOTIDE SEQUENCE [LARGE SCALE GENOMIC DNA]</scope>
    <source>
        <strain evidence="2 3">LMG 31462</strain>
    </source>
</reference>
<gene>
    <name evidence="2" type="ORF">GM920_06495</name>
</gene>
<evidence type="ECO:0000313" key="2">
    <source>
        <dbReference type="EMBL" id="MBB2148559.1"/>
    </source>
</evidence>
<dbReference type="Proteomes" id="UP000636110">
    <property type="component" value="Unassembled WGS sequence"/>
</dbReference>
<comment type="caution">
    <text evidence="2">The sequence shown here is derived from an EMBL/GenBank/DDBJ whole genome shotgun (WGS) entry which is preliminary data.</text>
</comment>
<keyword evidence="1" id="KW-0472">Membrane</keyword>
<keyword evidence="1" id="KW-1133">Transmembrane helix</keyword>
<keyword evidence="3" id="KW-1185">Reference proteome</keyword>